<feature type="domain" description="Apiosidase-like catalytic" evidence="2">
    <location>
        <begin position="58"/>
        <end position="392"/>
    </location>
</feature>
<dbReference type="SUPFAM" id="SSF51445">
    <property type="entry name" value="(Trans)glycosidases"/>
    <property type="match status" value="1"/>
</dbReference>
<evidence type="ECO:0000259" key="2">
    <source>
        <dbReference type="Pfam" id="PF13204"/>
    </source>
</evidence>
<dbReference type="InterPro" id="IPR017853">
    <property type="entry name" value="GH"/>
</dbReference>
<accession>A0A0N7J6N6</accession>
<name>A0A0N7J6N6_PHOVU</name>
<evidence type="ECO:0008006" key="5">
    <source>
        <dbReference type="Google" id="ProtNLM"/>
    </source>
</evidence>
<protein>
    <recommendedName>
        <fullName evidence="5">DUF4038 domain-containing protein</fullName>
    </recommendedName>
</protein>
<dbReference type="PANTHER" id="PTHR37836">
    <property type="entry name" value="LMO1036 PROTEIN"/>
    <property type="match status" value="1"/>
</dbReference>
<dbReference type="Pfam" id="PF13204">
    <property type="entry name" value="Apiosidase"/>
    <property type="match status" value="1"/>
</dbReference>
<dbReference type="PATRIC" id="fig|821.40.peg.286"/>
<reference evidence="3 4" key="2">
    <citation type="journal article" date="2016" name="Genome Biol. Evol.">
        <title>Extensive mobilome-driven genome diversification in mouse gut-associated Bacteroides vulgatus mpk.</title>
        <authorList>
            <person name="Lange A."/>
            <person name="Beier S."/>
            <person name="Steimle A."/>
            <person name="Autenrieth I.B."/>
            <person name="Huson D.H."/>
            <person name="Frick J.S."/>
        </authorList>
    </citation>
    <scope>NUCLEOTIDE SEQUENCE [LARGE SCALE GENOMIC DNA]</scope>
    <source>
        <strain evidence="4">mpk</strain>
    </source>
</reference>
<organism evidence="3 4">
    <name type="scientific">Phocaeicola vulgatus</name>
    <name type="common">Bacteroides vulgatus</name>
    <dbReference type="NCBI Taxonomy" id="821"/>
    <lineage>
        <taxon>Bacteria</taxon>
        <taxon>Pseudomonadati</taxon>
        <taxon>Bacteroidota</taxon>
        <taxon>Bacteroidia</taxon>
        <taxon>Bacteroidales</taxon>
        <taxon>Bacteroidaceae</taxon>
        <taxon>Phocaeicola</taxon>
    </lineage>
</organism>
<dbReference type="Gene3D" id="3.20.20.80">
    <property type="entry name" value="Glycosidases"/>
    <property type="match status" value="1"/>
</dbReference>
<dbReference type="EMBL" id="CP013020">
    <property type="protein sequence ID" value="ALK82874.1"/>
    <property type="molecule type" value="Genomic_DNA"/>
</dbReference>
<dbReference type="InterPro" id="IPR024749">
    <property type="entry name" value="Collagen-bd_put"/>
</dbReference>
<feature type="domain" description="Putative collagen-binding" evidence="1">
    <location>
        <begin position="394"/>
        <end position="482"/>
    </location>
</feature>
<gene>
    <name evidence="3" type="ORF">BvMPK_0235</name>
</gene>
<proteinExistence type="predicted"/>
<evidence type="ECO:0000259" key="1">
    <source>
        <dbReference type="Pfam" id="PF12904"/>
    </source>
</evidence>
<sequence length="503" mass="57546">MNKLLWAFEIYKMNAQMKNKNLVLLFLLLMVEGGLLSAAAQSKSSVYKPWSHGQLKVSKENRYLMNADGTPFFWLGDTGWLLPEKLNRDEAAYYLEHCRQAGFNVVQVQTINGVPAMNFYGQYSMIDGFNFKNIDRKGVYGYWDHMDYIIQKAEQNGIYIAMVCIWGGLVRSGKMNVEEAKAYGRFLGERYKDAPNIIWVIGGDTYADRNTEIWEALANSILAVDKNHIMTFHPFGRTSSATHLNNKEWMDMNMFQSGHRRYGQKKGDGDTSVTGLEEDNWRYVEEALSMTPLKPVLDAEPSYEGIPQGLHDPAQPRWRDCDVRRYGYWSVFAGSCGHTYGHNNIMQFLKPGTPGGYGADGIEKPWYKAMQDPGFNQMKYLKNLMLTFPYFERVPDQSVIAGTNGNRYDRAIATRGKDYLLVYNYSGNPISVDLTKISGAKKKVWWYSPKDGKLSFIGEFDSKITPFTYDGSYNRDNDQVLIAIDSSKNYISTEWLELPMVNQ</sequence>
<dbReference type="InterPro" id="IPR025277">
    <property type="entry name" value="Apiosidase-like_cat_dom"/>
</dbReference>
<reference evidence="4" key="1">
    <citation type="submission" date="2015-10" db="EMBL/GenBank/DDBJ databases">
        <title>Extensive mobilome-driven genome diversification in gut-associated Bacteroides vulgatus mpk.</title>
        <authorList>
            <person name="Beier S."/>
            <person name="Lange A."/>
            <person name="Huson D.H."/>
            <person name="Frick J.-S."/>
            <person name="Autenrieth I.B."/>
        </authorList>
    </citation>
    <scope>NUCLEOTIDE SEQUENCE [LARGE SCALE GENOMIC DNA]</scope>
    <source>
        <strain evidence="4">mpk</strain>
    </source>
</reference>
<dbReference type="PANTHER" id="PTHR37836:SF3">
    <property type="entry name" value="ENDOGLUCANASE"/>
    <property type="match status" value="1"/>
</dbReference>
<evidence type="ECO:0000313" key="3">
    <source>
        <dbReference type="EMBL" id="ALK82874.1"/>
    </source>
</evidence>
<evidence type="ECO:0000313" key="4">
    <source>
        <dbReference type="Proteomes" id="UP000061587"/>
    </source>
</evidence>
<dbReference type="Pfam" id="PF12904">
    <property type="entry name" value="Collagen_bind_2"/>
    <property type="match status" value="1"/>
</dbReference>
<dbReference type="Proteomes" id="UP000061587">
    <property type="component" value="Chromosome"/>
</dbReference>
<dbReference type="AlphaFoldDB" id="A0A0N7J6N6"/>